<dbReference type="OrthoDB" id="294251at2759"/>
<evidence type="ECO:0000256" key="1">
    <source>
        <dbReference type="SAM" id="MobiDB-lite"/>
    </source>
</evidence>
<reference evidence="3 4" key="1">
    <citation type="submission" date="2016-07" db="EMBL/GenBank/DDBJ databases">
        <title>Pervasive Adenine N6-methylation of Active Genes in Fungi.</title>
        <authorList>
            <consortium name="DOE Joint Genome Institute"/>
            <person name="Mondo S.J."/>
            <person name="Dannebaum R.O."/>
            <person name="Kuo R.C."/>
            <person name="Labutti K."/>
            <person name="Haridas S."/>
            <person name="Kuo A."/>
            <person name="Salamov A."/>
            <person name="Ahrendt S.R."/>
            <person name="Lipzen A."/>
            <person name="Sullivan W."/>
            <person name="Andreopoulos W.B."/>
            <person name="Clum A."/>
            <person name="Lindquist E."/>
            <person name="Daum C."/>
            <person name="Ramamoorthy G.K."/>
            <person name="Gryganskyi A."/>
            <person name="Culley D."/>
            <person name="Magnuson J.K."/>
            <person name="James T.Y."/>
            <person name="O'Malley M.A."/>
            <person name="Stajich J.E."/>
            <person name="Spatafora J.W."/>
            <person name="Visel A."/>
            <person name="Grigoriev I.V."/>
        </authorList>
    </citation>
    <scope>NUCLEOTIDE SEQUENCE [LARGE SCALE GENOMIC DNA]</scope>
    <source>
        <strain evidence="3 4">CBS 129021</strain>
    </source>
</reference>
<dbReference type="STRING" id="1141098.A0A1Y2DXK1"/>
<feature type="compositionally biased region" description="Basic and acidic residues" evidence="1">
    <location>
        <begin position="190"/>
        <end position="201"/>
    </location>
</feature>
<feature type="compositionally biased region" description="Pro residues" evidence="1">
    <location>
        <begin position="45"/>
        <end position="54"/>
    </location>
</feature>
<feature type="region of interest" description="Disordered" evidence="1">
    <location>
        <begin position="434"/>
        <end position="498"/>
    </location>
</feature>
<dbReference type="PANTHER" id="PTHR47219:SF9">
    <property type="entry name" value="GTPASE ACTIVATING PROTEIN AND CENTROSOME-ASSOCIATED, ISOFORM B"/>
    <property type="match status" value="1"/>
</dbReference>
<evidence type="ECO:0000313" key="3">
    <source>
        <dbReference type="EMBL" id="ORY64030.1"/>
    </source>
</evidence>
<keyword evidence="4" id="KW-1185">Reference proteome</keyword>
<dbReference type="InParanoid" id="A0A1Y2DXK1"/>
<feature type="compositionally biased region" description="Low complexity" evidence="1">
    <location>
        <begin position="544"/>
        <end position="564"/>
    </location>
</feature>
<dbReference type="Proteomes" id="UP000193689">
    <property type="component" value="Unassembled WGS sequence"/>
</dbReference>
<feature type="compositionally biased region" description="Polar residues" evidence="1">
    <location>
        <begin position="118"/>
        <end position="138"/>
    </location>
</feature>
<dbReference type="FunFam" id="1.10.8.270:FF:000023">
    <property type="entry name" value="TBC domain-containing protein C1778.09"/>
    <property type="match status" value="1"/>
</dbReference>
<dbReference type="InterPro" id="IPR000195">
    <property type="entry name" value="Rab-GAP-TBC_dom"/>
</dbReference>
<feature type="compositionally biased region" description="Pro residues" evidence="1">
    <location>
        <begin position="81"/>
        <end position="90"/>
    </location>
</feature>
<dbReference type="FunFam" id="1.10.472.80:FF:000055">
    <property type="entry name" value="TBC domain-containing protein C1778.09"/>
    <property type="match status" value="1"/>
</dbReference>
<feature type="region of interest" description="Disordered" evidence="1">
    <location>
        <begin position="186"/>
        <end position="239"/>
    </location>
</feature>
<feature type="compositionally biased region" description="Polar residues" evidence="1">
    <location>
        <begin position="59"/>
        <end position="72"/>
    </location>
</feature>
<dbReference type="InterPro" id="IPR035969">
    <property type="entry name" value="Rab-GAP_TBC_sf"/>
</dbReference>
<dbReference type="RefSeq" id="XP_040715444.1">
    <property type="nucleotide sequence ID" value="XM_040863843.1"/>
</dbReference>
<feature type="compositionally biased region" description="Basic residues" evidence="1">
    <location>
        <begin position="267"/>
        <end position="277"/>
    </location>
</feature>
<dbReference type="PROSITE" id="PS50086">
    <property type="entry name" value="TBC_RABGAP"/>
    <property type="match status" value="1"/>
</dbReference>
<feature type="region of interest" description="Disordered" evidence="1">
    <location>
        <begin position="358"/>
        <end position="392"/>
    </location>
</feature>
<feature type="compositionally biased region" description="Low complexity" evidence="1">
    <location>
        <begin position="211"/>
        <end position="238"/>
    </location>
</feature>
<protein>
    <submittedName>
        <fullName evidence="3">Rab-GTPase-TBC domain-domain-containing protein</fullName>
    </submittedName>
</protein>
<accession>A0A1Y2DXK1</accession>
<evidence type="ECO:0000313" key="4">
    <source>
        <dbReference type="Proteomes" id="UP000193689"/>
    </source>
</evidence>
<gene>
    <name evidence="3" type="ORF">BCR38DRAFT_485171</name>
</gene>
<proteinExistence type="predicted"/>
<evidence type="ECO:0000259" key="2">
    <source>
        <dbReference type="PROSITE" id="PS50086"/>
    </source>
</evidence>
<dbReference type="PANTHER" id="PTHR47219">
    <property type="entry name" value="RAB GTPASE-ACTIVATING PROTEIN 1-LIKE"/>
    <property type="match status" value="1"/>
</dbReference>
<dbReference type="SMART" id="SM00164">
    <property type="entry name" value="TBC"/>
    <property type="match status" value="1"/>
</dbReference>
<dbReference type="EMBL" id="MCFJ01000007">
    <property type="protein sequence ID" value="ORY64030.1"/>
    <property type="molecule type" value="Genomic_DNA"/>
</dbReference>
<dbReference type="GO" id="GO:0031267">
    <property type="term" value="F:small GTPase binding"/>
    <property type="evidence" value="ECO:0007669"/>
    <property type="project" value="TreeGrafter"/>
</dbReference>
<name>A0A1Y2DXK1_9PEZI</name>
<feature type="domain" description="Rab-GAP TBC" evidence="2">
    <location>
        <begin position="783"/>
        <end position="977"/>
    </location>
</feature>
<comment type="caution">
    <text evidence="3">The sequence shown here is derived from an EMBL/GenBank/DDBJ whole genome shotgun (WGS) entry which is preliminary data.</text>
</comment>
<dbReference type="Pfam" id="PF00566">
    <property type="entry name" value="RabGAP-TBC"/>
    <property type="match status" value="1"/>
</dbReference>
<feature type="compositionally biased region" description="Low complexity" evidence="1">
    <location>
        <begin position="438"/>
        <end position="457"/>
    </location>
</feature>
<dbReference type="AlphaFoldDB" id="A0A1Y2DXK1"/>
<dbReference type="SUPFAM" id="SSF47923">
    <property type="entry name" value="Ypt/Rab-GAP domain of gyp1p"/>
    <property type="match status" value="2"/>
</dbReference>
<feature type="region of interest" description="Disordered" evidence="1">
    <location>
        <begin position="517"/>
        <end position="570"/>
    </location>
</feature>
<organism evidence="3 4">
    <name type="scientific">Pseudomassariella vexata</name>
    <dbReference type="NCBI Taxonomy" id="1141098"/>
    <lineage>
        <taxon>Eukaryota</taxon>
        <taxon>Fungi</taxon>
        <taxon>Dikarya</taxon>
        <taxon>Ascomycota</taxon>
        <taxon>Pezizomycotina</taxon>
        <taxon>Sordariomycetes</taxon>
        <taxon>Xylariomycetidae</taxon>
        <taxon>Amphisphaeriales</taxon>
        <taxon>Pseudomassariaceae</taxon>
        <taxon>Pseudomassariella</taxon>
    </lineage>
</organism>
<dbReference type="Gene3D" id="1.10.472.80">
    <property type="entry name" value="Ypt/Rab-GAP domain of gyp1p, domain 3"/>
    <property type="match status" value="1"/>
</dbReference>
<feature type="compositionally biased region" description="Acidic residues" evidence="1">
    <location>
        <begin position="531"/>
        <end position="543"/>
    </location>
</feature>
<dbReference type="GO" id="GO:0005096">
    <property type="term" value="F:GTPase activator activity"/>
    <property type="evidence" value="ECO:0007669"/>
    <property type="project" value="TreeGrafter"/>
</dbReference>
<feature type="region of interest" description="Disordered" evidence="1">
    <location>
        <begin position="262"/>
        <end position="304"/>
    </location>
</feature>
<dbReference type="InterPro" id="IPR050302">
    <property type="entry name" value="Rab_GAP_TBC_domain"/>
</dbReference>
<sequence>MAPPKSASVRYRGRTGALVPFRDDQLVALRYDQTKQAEPPIILAPSPPSPPPRSPLRYRSQSGTHPASSIFSRNPGALLNSPPPVRPPRPTETHPALRTITTPGANEFYGHDDDTNNSKRNSGHAPTSTSPQCFTFYQESDEDDDDPFPYENLNKVPRVRVTPELHVNVHDIPRALCIRNRASFASTSSENEHTQPPHAVDDLSGTNCSIPLSSPDLSESNSNSNTVSPTSPTTPISNFAEKPASIFSRSFSFRSSIYSKSSSMKSSRGKLQKKVHAPPHEQRSVDPAPSTATPPATPPPENGMPMTIHYPCGRETPLLVNDIPSPLESPNLHGGSPAPAGDGEFADFITQMSFSNRGSIMLGGKRPTKDKKPITMTNSDSATGHGPPARQLPIRAFPLAPSLMSKSQVDGAVASSANAQEPYRNAKNHVIAEEDETAPACSSVLPASPPVAAASSTPVPPPPVEVTASTSASPFAVDEEPSTPKSPQPPSIRVISVDIERESQKVRSLYESGEGLRWEDGGRLEPTVEVPSEDDDDDDDEVQTNDASPNNPTSPTTSQSRSPNDQSGSRIRAAGIPASVACTASRHDDSIRHAYELAGGIEDWEDVNGEDVDRYGFIHIRRPETPPRMPIESDNASVQYSPRKQRNVLVRKEIAYAGYLGARRGPSRKVSARSLNTQASEMSSMSRYSNRSAARQAANLLPHNRDRKFTDEAGEMLALQPGLSIGEDESAGKLAEEHKRKEWERAEKWRKMAKVVKPGKDGEGMVFEFDTKNPKLIERTWKGIPDMWRAAAWHSFLSTSARDSKRPLETDDELVVHYQTLQEQPSPDDVQIDLDVPRTINQHIMFRRRYRGGQRLLFRVLHALSLYFPETGYVQGMASLAATLLNYYDEERCFVMLVRLWQLRGLNRLYQPGFEELMGALKDFEKYWLADKDVAQKLQELSIDPTAYGTRWYLTLFNLSIPFPAQLRVWDVFMLLGQSPPDPPAPSMLSGKAGKGAPEPVSSQGLEILHATSTAIIHALHDQLIDSDFENAMKALTSWVPIKNEELLMKVVRVEYKQHMKSKKT</sequence>
<feature type="region of interest" description="Disordered" evidence="1">
    <location>
        <begin position="31"/>
        <end position="151"/>
    </location>
</feature>
<feature type="compositionally biased region" description="Acidic residues" evidence="1">
    <location>
        <begin position="139"/>
        <end position="148"/>
    </location>
</feature>
<dbReference type="GeneID" id="63780055"/>
<dbReference type="Gene3D" id="1.10.8.270">
    <property type="entry name" value="putative rabgap domain of human tbc1 domain family member 14 like domains"/>
    <property type="match status" value="1"/>
</dbReference>